<name>A0A2S9PY83_9ACTN</name>
<keyword evidence="2" id="KW-1185">Reference proteome</keyword>
<dbReference type="AlphaFoldDB" id="A0A2S9PY83"/>
<gene>
    <name evidence="1" type="ORF">C6N75_09850</name>
</gene>
<protein>
    <submittedName>
        <fullName evidence="1">Uncharacterized protein</fullName>
    </submittedName>
</protein>
<evidence type="ECO:0000313" key="2">
    <source>
        <dbReference type="Proteomes" id="UP000239322"/>
    </source>
</evidence>
<sequence>MKQGPTEKPYIRVERLGGEQKWLALQLGDEYTKLAEFLGEEQVRAFWEWHRDRMQCIAEELQQLPGVAGDVETRAAIERVLLG</sequence>
<evidence type="ECO:0000313" key="1">
    <source>
        <dbReference type="EMBL" id="PRH79378.1"/>
    </source>
</evidence>
<comment type="caution">
    <text evidence="1">The sequence shown here is derived from an EMBL/GenBank/DDBJ whole genome shotgun (WGS) entry which is preliminary data.</text>
</comment>
<accession>A0A2S9PY83</accession>
<dbReference type="Proteomes" id="UP000239322">
    <property type="component" value="Unassembled WGS sequence"/>
</dbReference>
<organism evidence="1 2">
    <name type="scientific">Streptomyces solincola</name>
    <dbReference type="NCBI Taxonomy" id="2100817"/>
    <lineage>
        <taxon>Bacteria</taxon>
        <taxon>Bacillati</taxon>
        <taxon>Actinomycetota</taxon>
        <taxon>Actinomycetes</taxon>
        <taxon>Kitasatosporales</taxon>
        <taxon>Streptomycetaceae</taxon>
        <taxon>Streptomyces</taxon>
    </lineage>
</organism>
<reference evidence="1 2" key="1">
    <citation type="submission" date="2018-03" db="EMBL/GenBank/DDBJ databases">
        <title>Novel Streptomyces sp. from soil.</title>
        <authorList>
            <person name="Tan G.Y.A."/>
            <person name="Lee Z.Y."/>
        </authorList>
    </citation>
    <scope>NUCLEOTIDE SEQUENCE [LARGE SCALE GENOMIC DNA]</scope>
    <source>
        <strain evidence="1 2">ST5x</strain>
    </source>
</reference>
<dbReference type="EMBL" id="PVLV01000121">
    <property type="protein sequence ID" value="PRH79378.1"/>
    <property type="molecule type" value="Genomic_DNA"/>
</dbReference>
<proteinExistence type="predicted"/>